<gene>
    <name evidence="3" type="ORF">HED55_02205</name>
</gene>
<reference evidence="3 4" key="1">
    <citation type="submission" date="2020-03" db="EMBL/GenBank/DDBJ databases">
        <title>Whole genome sequencing of clinical and environmental type strains of Ochrobactrum.</title>
        <authorList>
            <person name="Dharne M."/>
        </authorList>
    </citation>
    <scope>NUCLEOTIDE SEQUENCE [LARGE SCALE GENOMIC DNA]</scope>
    <source>
        <strain evidence="3 4">CIP 109452</strain>
    </source>
</reference>
<sequence length="252" mass="26263">MLIRYLLATLAAGLLAGLLVTPAMYLKTVPLILQAEVYEEAGGGHSHDLGHGPAETAPHAQATAEAPAHDHTAAAAPAEEEAGAELPFGRLGNTILANLVAGSGFALLLGGIALLLGRPITVQNGLYWGMAGFFAVAFMPALGLSPELPAMPAADLAQRQLWWISTVVLSGVGLYLIVLRGEIWAKLLGLVAIIAPHIYGAPHPEDITSPIPSLLASQYAVASLATNLFMWAVIGLALGWFIQHYAASELEG</sequence>
<protein>
    <submittedName>
        <fullName evidence="3">Cobalt transporter</fullName>
    </submittedName>
</protein>
<feature type="compositionally biased region" description="Low complexity" evidence="1">
    <location>
        <begin position="54"/>
        <end position="66"/>
    </location>
</feature>
<accession>A0ABX1DKT8</accession>
<keyword evidence="4" id="KW-1185">Reference proteome</keyword>
<organism evidence="3 4">
    <name type="scientific">Brucella haematophila</name>
    <dbReference type="NCBI Taxonomy" id="419474"/>
    <lineage>
        <taxon>Bacteria</taxon>
        <taxon>Pseudomonadati</taxon>
        <taxon>Pseudomonadota</taxon>
        <taxon>Alphaproteobacteria</taxon>
        <taxon>Hyphomicrobiales</taxon>
        <taxon>Brucellaceae</taxon>
        <taxon>Brucella/Ochrobactrum group</taxon>
        <taxon>Brucella</taxon>
    </lineage>
</organism>
<feature type="transmembrane region" description="Helical" evidence="2">
    <location>
        <begin position="125"/>
        <end position="145"/>
    </location>
</feature>
<feature type="transmembrane region" description="Helical" evidence="2">
    <location>
        <begin position="219"/>
        <end position="242"/>
    </location>
</feature>
<keyword evidence="2" id="KW-0472">Membrane</keyword>
<evidence type="ECO:0000313" key="3">
    <source>
        <dbReference type="EMBL" id="NKC02635.1"/>
    </source>
</evidence>
<dbReference type="NCBIfam" id="TIGR02458">
    <property type="entry name" value="CbtA"/>
    <property type="match status" value="1"/>
</dbReference>
<keyword evidence="2" id="KW-1133">Transmembrane helix</keyword>
<comment type="caution">
    <text evidence="3">The sequence shown here is derived from an EMBL/GenBank/DDBJ whole genome shotgun (WGS) entry which is preliminary data.</text>
</comment>
<feature type="transmembrane region" description="Helical" evidence="2">
    <location>
        <begin position="183"/>
        <end position="199"/>
    </location>
</feature>
<evidence type="ECO:0000256" key="2">
    <source>
        <dbReference type="SAM" id="Phobius"/>
    </source>
</evidence>
<name>A0ABX1DKT8_9HYPH</name>
<feature type="transmembrane region" description="Helical" evidence="2">
    <location>
        <begin position="95"/>
        <end position="116"/>
    </location>
</feature>
<dbReference type="RefSeq" id="WP_138786305.1">
    <property type="nucleotide sequence ID" value="NZ_JBHEEQ010000014.1"/>
</dbReference>
<evidence type="ECO:0000256" key="1">
    <source>
        <dbReference type="SAM" id="MobiDB-lite"/>
    </source>
</evidence>
<dbReference type="EMBL" id="JAAVLN010000001">
    <property type="protein sequence ID" value="NKC02635.1"/>
    <property type="molecule type" value="Genomic_DNA"/>
</dbReference>
<proteinExistence type="predicted"/>
<dbReference type="Proteomes" id="UP000704467">
    <property type="component" value="Unassembled WGS sequence"/>
</dbReference>
<feature type="region of interest" description="Disordered" evidence="1">
    <location>
        <begin position="43"/>
        <end position="76"/>
    </location>
</feature>
<dbReference type="InterPro" id="IPR012666">
    <property type="entry name" value="CbtA_put"/>
</dbReference>
<keyword evidence="2" id="KW-0812">Transmembrane</keyword>
<dbReference type="Pfam" id="PF09490">
    <property type="entry name" value="CbtA"/>
    <property type="match status" value="1"/>
</dbReference>
<feature type="transmembrane region" description="Helical" evidence="2">
    <location>
        <begin position="160"/>
        <end position="178"/>
    </location>
</feature>
<evidence type="ECO:0000313" key="4">
    <source>
        <dbReference type="Proteomes" id="UP000704467"/>
    </source>
</evidence>